<dbReference type="SMART" id="SM00028">
    <property type="entry name" value="TPR"/>
    <property type="match status" value="2"/>
</dbReference>
<keyword evidence="2" id="KW-1133">Transmembrane helix</keyword>
<keyword evidence="2" id="KW-0472">Membrane</keyword>
<feature type="repeat" description="TPR" evidence="1">
    <location>
        <begin position="140"/>
        <end position="173"/>
    </location>
</feature>
<feature type="transmembrane region" description="Helical" evidence="2">
    <location>
        <begin position="32"/>
        <end position="51"/>
    </location>
</feature>
<dbReference type="Pfam" id="PF13432">
    <property type="entry name" value="TPR_16"/>
    <property type="match status" value="1"/>
</dbReference>
<evidence type="ECO:0000256" key="2">
    <source>
        <dbReference type="SAM" id="Phobius"/>
    </source>
</evidence>
<evidence type="ECO:0000313" key="4">
    <source>
        <dbReference type="Proteomes" id="UP000823597"/>
    </source>
</evidence>
<organism evidence="3 4">
    <name type="scientific">Candidatus Merdivivens pullistercoris</name>
    <dbReference type="NCBI Taxonomy" id="2840873"/>
    <lineage>
        <taxon>Bacteria</taxon>
        <taxon>Pseudomonadati</taxon>
        <taxon>Bacteroidota</taxon>
        <taxon>Bacteroidia</taxon>
        <taxon>Bacteroidales</taxon>
        <taxon>Muribaculaceae</taxon>
        <taxon>Muribaculaceae incertae sedis</taxon>
        <taxon>Candidatus Merdivivens</taxon>
    </lineage>
</organism>
<dbReference type="Proteomes" id="UP000823597">
    <property type="component" value="Unassembled WGS sequence"/>
</dbReference>
<gene>
    <name evidence="3" type="ORF">IAB93_01115</name>
</gene>
<sequence>MTKETKKTKNEEAEAIVNAVSKTEQFIRDKKGLLYGILIAIVAIIIIYLGYAKLINEPKKAEAMSQMYPAEEVFRSGDYETALNGDGNILGFAQIIDNYGKKAGKAVYLYAGICELQNGNYQQAISYLQKYNGKEPILKSRAFSCIGDAYVGLGDYANAVNYFERAAKHIDNIYAAEYWLKAGVTYEEMGNSAKALECYRTIKEKYPASIEGYDIDKYISRIEVKAE</sequence>
<name>A0A9D9I242_9BACT</name>
<dbReference type="Pfam" id="PF13174">
    <property type="entry name" value="TPR_6"/>
    <property type="match status" value="1"/>
</dbReference>
<reference evidence="3" key="1">
    <citation type="submission" date="2020-10" db="EMBL/GenBank/DDBJ databases">
        <authorList>
            <person name="Gilroy R."/>
        </authorList>
    </citation>
    <scope>NUCLEOTIDE SEQUENCE</scope>
    <source>
        <strain evidence="3">10037</strain>
    </source>
</reference>
<comment type="caution">
    <text evidence="3">The sequence shown here is derived from an EMBL/GenBank/DDBJ whole genome shotgun (WGS) entry which is preliminary data.</text>
</comment>
<dbReference type="InterPro" id="IPR011990">
    <property type="entry name" value="TPR-like_helical_dom_sf"/>
</dbReference>
<dbReference type="Gene3D" id="1.25.40.10">
    <property type="entry name" value="Tetratricopeptide repeat domain"/>
    <property type="match status" value="1"/>
</dbReference>
<dbReference type="PROSITE" id="PS50005">
    <property type="entry name" value="TPR"/>
    <property type="match status" value="2"/>
</dbReference>
<keyword evidence="1" id="KW-0802">TPR repeat</keyword>
<evidence type="ECO:0000256" key="1">
    <source>
        <dbReference type="PROSITE-ProRule" id="PRU00339"/>
    </source>
</evidence>
<dbReference type="EMBL" id="JADIME010000013">
    <property type="protein sequence ID" value="MBO8464579.1"/>
    <property type="molecule type" value="Genomic_DNA"/>
</dbReference>
<dbReference type="SUPFAM" id="SSF48452">
    <property type="entry name" value="TPR-like"/>
    <property type="match status" value="1"/>
</dbReference>
<dbReference type="InterPro" id="IPR019734">
    <property type="entry name" value="TPR_rpt"/>
</dbReference>
<reference evidence="3" key="2">
    <citation type="journal article" date="2021" name="PeerJ">
        <title>Extensive microbial diversity within the chicken gut microbiome revealed by metagenomics and culture.</title>
        <authorList>
            <person name="Gilroy R."/>
            <person name="Ravi A."/>
            <person name="Getino M."/>
            <person name="Pursley I."/>
            <person name="Horton D.L."/>
            <person name="Alikhan N.F."/>
            <person name="Baker D."/>
            <person name="Gharbi K."/>
            <person name="Hall N."/>
            <person name="Watson M."/>
            <person name="Adriaenssens E.M."/>
            <person name="Foster-Nyarko E."/>
            <person name="Jarju S."/>
            <person name="Secka A."/>
            <person name="Antonio M."/>
            <person name="Oren A."/>
            <person name="Chaudhuri R.R."/>
            <person name="La Ragione R."/>
            <person name="Hildebrand F."/>
            <person name="Pallen M.J."/>
        </authorList>
    </citation>
    <scope>NUCLEOTIDE SEQUENCE</scope>
    <source>
        <strain evidence="3">10037</strain>
    </source>
</reference>
<keyword evidence="2" id="KW-0812">Transmembrane</keyword>
<protein>
    <submittedName>
        <fullName evidence="3">Tetratricopeptide repeat protein</fullName>
    </submittedName>
</protein>
<evidence type="ECO:0000313" key="3">
    <source>
        <dbReference type="EMBL" id="MBO8464579.1"/>
    </source>
</evidence>
<accession>A0A9D9I242</accession>
<dbReference type="AlphaFoldDB" id="A0A9D9I242"/>
<feature type="repeat" description="TPR" evidence="1">
    <location>
        <begin position="176"/>
        <end position="209"/>
    </location>
</feature>
<proteinExistence type="predicted"/>